<accession>A0A5C6AG49</accession>
<organism evidence="8 9">
    <name type="scientific">Stieleria varia</name>
    <dbReference type="NCBI Taxonomy" id="2528005"/>
    <lineage>
        <taxon>Bacteria</taxon>
        <taxon>Pseudomonadati</taxon>
        <taxon>Planctomycetota</taxon>
        <taxon>Planctomycetia</taxon>
        <taxon>Pirellulales</taxon>
        <taxon>Pirellulaceae</taxon>
        <taxon>Stieleria</taxon>
    </lineage>
</organism>
<feature type="domain" description="PLD phosphodiesterase" evidence="7">
    <location>
        <begin position="94"/>
        <end position="121"/>
    </location>
</feature>
<dbReference type="Proteomes" id="UP000320176">
    <property type="component" value="Unassembled WGS sequence"/>
</dbReference>
<protein>
    <recommendedName>
        <fullName evidence="3">phospholipase D</fullName>
        <ecNumber evidence="3">3.1.4.4</ecNumber>
    </recommendedName>
</protein>
<keyword evidence="9" id="KW-1185">Reference proteome</keyword>
<comment type="caution">
    <text evidence="8">The sequence shown here is derived from an EMBL/GenBank/DDBJ whole genome shotgun (WGS) entry which is preliminary data.</text>
</comment>
<evidence type="ECO:0000313" key="9">
    <source>
        <dbReference type="Proteomes" id="UP000320176"/>
    </source>
</evidence>
<proteinExistence type="inferred from homology"/>
<dbReference type="Pfam" id="PF13091">
    <property type="entry name" value="PLDc_2"/>
    <property type="match status" value="1"/>
</dbReference>
<keyword evidence="6" id="KW-0443">Lipid metabolism</keyword>
<dbReference type="InterPro" id="IPR001736">
    <property type="entry name" value="PLipase_D/transphosphatidylase"/>
</dbReference>
<dbReference type="GO" id="GO:0006793">
    <property type="term" value="P:phosphorus metabolic process"/>
    <property type="evidence" value="ECO:0007669"/>
    <property type="project" value="UniProtKB-ARBA"/>
</dbReference>
<dbReference type="GO" id="GO:0016042">
    <property type="term" value="P:lipid catabolic process"/>
    <property type="evidence" value="ECO:0007669"/>
    <property type="project" value="UniProtKB-KW"/>
</dbReference>
<dbReference type="PANTHER" id="PTHR43856:SF1">
    <property type="entry name" value="MITOCHONDRIAL CARDIOLIPIN HYDROLASE"/>
    <property type="match status" value="1"/>
</dbReference>
<dbReference type="Gene3D" id="3.30.870.10">
    <property type="entry name" value="Endonuclease Chain A"/>
    <property type="match status" value="1"/>
</dbReference>
<dbReference type="InterPro" id="IPR051406">
    <property type="entry name" value="PLD_domain"/>
</dbReference>
<evidence type="ECO:0000256" key="6">
    <source>
        <dbReference type="ARBA" id="ARBA00023098"/>
    </source>
</evidence>
<keyword evidence="5" id="KW-0442">Lipid degradation</keyword>
<dbReference type="RefSeq" id="WP_146522122.1">
    <property type="nucleotide sequence ID" value="NZ_CP151726.1"/>
</dbReference>
<evidence type="ECO:0000256" key="2">
    <source>
        <dbReference type="ARBA" id="ARBA00008664"/>
    </source>
</evidence>
<keyword evidence="4 8" id="KW-0378">Hydrolase</keyword>
<evidence type="ECO:0000259" key="7">
    <source>
        <dbReference type="PROSITE" id="PS50035"/>
    </source>
</evidence>
<evidence type="ECO:0000313" key="8">
    <source>
        <dbReference type="EMBL" id="TWT98579.1"/>
    </source>
</evidence>
<evidence type="ECO:0000256" key="4">
    <source>
        <dbReference type="ARBA" id="ARBA00022801"/>
    </source>
</evidence>
<dbReference type="SUPFAM" id="SSF56024">
    <property type="entry name" value="Phospholipase D/nuclease"/>
    <property type="match status" value="1"/>
</dbReference>
<dbReference type="InterPro" id="IPR025202">
    <property type="entry name" value="PLD-like_dom"/>
</dbReference>
<sequence>MRFLLVLLFASPVSAVGVVLAPFKGLPEAIEHALNAADSSIDLDIYGFSDTRTRKKLGDAANRGVTVRVILHAAKNRIKLAKMIEDVGGDVYFVTKVMHQKFVICDRKRLLTGSSNWLRGGYSRYDEDLLTFGENDSEFVDAFHFEFEEV</sequence>
<comment type="similarity">
    <text evidence="2">Belongs to the phospholipase D family.</text>
</comment>
<dbReference type="PANTHER" id="PTHR43856">
    <property type="entry name" value="CARDIOLIPIN HYDROLASE"/>
    <property type="match status" value="1"/>
</dbReference>
<dbReference type="AlphaFoldDB" id="A0A5C6AG49"/>
<dbReference type="OrthoDB" id="9765044at2"/>
<evidence type="ECO:0000256" key="5">
    <source>
        <dbReference type="ARBA" id="ARBA00022963"/>
    </source>
</evidence>
<name>A0A5C6AG49_9BACT</name>
<evidence type="ECO:0000256" key="1">
    <source>
        <dbReference type="ARBA" id="ARBA00000798"/>
    </source>
</evidence>
<dbReference type="EC" id="3.1.4.4" evidence="3"/>
<gene>
    <name evidence="8" type="primary">pld</name>
    <name evidence="8" type="ORF">Pla52n_50950</name>
</gene>
<dbReference type="EMBL" id="SJPN01000006">
    <property type="protein sequence ID" value="TWT98579.1"/>
    <property type="molecule type" value="Genomic_DNA"/>
</dbReference>
<comment type="catalytic activity">
    <reaction evidence="1">
        <text>a 1,2-diacyl-sn-glycero-3-phosphocholine + H2O = a 1,2-diacyl-sn-glycero-3-phosphate + choline + H(+)</text>
        <dbReference type="Rhea" id="RHEA:14445"/>
        <dbReference type="ChEBI" id="CHEBI:15354"/>
        <dbReference type="ChEBI" id="CHEBI:15377"/>
        <dbReference type="ChEBI" id="CHEBI:15378"/>
        <dbReference type="ChEBI" id="CHEBI:57643"/>
        <dbReference type="ChEBI" id="CHEBI:58608"/>
        <dbReference type="EC" id="3.1.4.4"/>
    </reaction>
</comment>
<reference evidence="8 9" key="1">
    <citation type="submission" date="2019-02" db="EMBL/GenBank/DDBJ databases">
        <title>Deep-cultivation of Planctomycetes and their phenomic and genomic characterization uncovers novel biology.</title>
        <authorList>
            <person name="Wiegand S."/>
            <person name="Jogler M."/>
            <person name="Boedeker C."/>
            <person name="Pinto D."/>
            <person name="Vollmers J."/>
            <person name="Rivas-Marin E."/>
            <person name="Kohn T."/>
            <person name="Peeters S.H."/>
            <person name="Heuer A."/>
            <person name="Rast P."/>
            <person name="Oberbeckmann S."/>
            <person name="Bunk B."/>
            <person name="Jeske O."/>
            <person name="Meyerdierks A."/>
            <person name="Storesund J.E."/>
            <person name="Kallscheuer N."/>
            <person name="Luecker S."/>
            <person name="Lage O.M."/>
            <person name="Pohl T."/>
            <person name="Merkel B.J."/>
            <person name="Hornburger P."/>
            <person name="Mueller R.-W."/>
            <person name="Bruemmer F."/>
            <person name="Labrenz M."/>
            <person name="Spormann A.M."/>
            <person name="Op Den Camp H."/>
            <person name="Overmann J."/>
            <person name="Amann R."/>
            <person name="Jetten M.S.M."/>
            <person name="Mascher T."/>
            <person name="Medema M.H."/>
            <person name="Devos D.P."/>
            <person name="Kaster A.-K."/>
            <person name="Ovreas L."/>
            <person name="Rohde M."/>
            <person name="Galperin M.Y."/>
            <person name="Jogler C."/>
        </authorList>
    </citation>
    <scope>NUCLEOTIDE SEQUENCE [LARGE SCALE GENOMIC DNA]</scope>
    <source>
        <strain evidence="8 9">Pla52n</strain>
    </source>
</reference>
<dbReference type="GO" id="GO:0004630">
    <property type="term" value="F:phospholipase D activity"/>
    <property type="evidence" value="ECO:0007669"/>
    <property type="project" value="UniProtKB-EC"/>
</dbReference>
<dbReference type="GO" id="GO:0016891">
    <property type="term" value="F:RNA endonuclease activity producing 5'-phosphomonoesters, hydrolytic mechanism"/>
    <property type="evidence" value="ECO:0007669"/>
    <property type="project" value="TreeGrafter"/>
</dbReference>
<dbReference type="PROSITE" id="PS50035">
    <property type="entry name" value="PLD"/>
    <property type="match status" value="1"/>
</dbReference>
<evidence type="ECO:0000256" key="3">
    <source>
        <dbReference type="ARBA" id="ARBA00012027"/>
    </source>
</evidence>